<dbReference type="AlphaFoldDB" id="A0A8D8CJK7"/>
<organism evidence="1">
    <name type="scientific">Culex pipiens</name>
    <name type="common">House mosquito</name>
    <dbReference type="NCBI Taxonomy" id="7175"/>
    <lineage>
        <taxon>Eukaryota</taxon>
        <taxon>Metazoa</taxon>
        <taxon>Ecdysozoa</taxon>
        <taxon>Arthropoda</taxon>
        <taxon>Hexapoda</taxon>
        <taxon>Insecta</taxon>
        <taxon>Pterygota</taxon>
        <taxon>Neoptera</taxon>
        <taxon>Endopterygota</taxon>
        <taxon>Diptera</taxon>
        <taxon>Nematocera</taxon>
        <taxon>Culicoidea</taxon>
        <taxon>Culicidae</taxon>
        <taxon>Culicinae</taxon>
        <taxon>Culicini</taxon>
        <taxon>Culex</taxon>
        <taxon>Culex</taxon>
    </lineage>
</organism>
<reference evidence="1" key="1">
    <citation type="submission" date="2021-05" db="EMBL/GenBank/DDBJ databases">
        <authorList>
            <person name="Alioto T."/>
            <person name="Alioto T."/>
            <person name="Gomez Garrido J."/>
        </authorList>
    </citation>
    <scope>NUCLEOTIDE SEQUENCE</scope>
</reference>
<sequence length="135" mass="14872">MCSMWTLICTPPTDTVKHKWPIRCTPSATTVRRAASSITPPAVTVPAAIQTTVQRVAHPQMAIMPPRLAEGPIRVRTVNQPAEHPAVVPQPEMDPHPMVGRRPVALAVTLFRWTKPPCWEPQPPTTDTSGTHRKP</sequence>
<protein>
    <submittedName>
        <fullName evidence="1">(northern house mosquito) hypothetical protein</fullName>
    </submittedName>
</protein>
<proteinExistence type="predicted"/>
<evidence type="ECO:0000313" key="1">
    <source>
        <dbReference type="EMBL" id="CAG6493984.1"/>
    </source>
</evidence>
<name>A0A8D8CJK7_CULPI</name>
<dbReference type="EMBL" id="HBUE01124391">
    <property type="protein sequence ID" value="CAG6493984.1"/>
    <property type="molecule type" value="Transcribed_RNA"/>
</dbReference>
<accession>A0A8D8CJK7</accession>